<dbReference type="NCBIfam" id="TIGR01641">
    <property type="entry name" value="phageSPP1_gp7"/>
    <property type="match status" value="1"/>
</dbReference>
<dbReference type="InterPro" id="IPR006528">
    <property type="entry name" value="Phage_head_morphogenesis_dom"/>
</dbReference>
<evidence type="ECO:0000313" key="2">
    <source>
        <dbReference type="EMBL" id="WXB00286.1"/>
    </source>
</evidence>
<gene>
    <name evidence="2" type="ORF">LZC95_50140</name>
</gene>
<protein>
    <submittedName>
        <fullName evidence="2">Phage head morphogenesis protein</fullName>
    </submittedName>
</protein>
<reference evidence="2 3" key="1">
    <citation type="submission" date="2021-12" db="EMBL/GenBank/DDBJ databases">
        <title>Discovery of the Pendulisporaceae a myxobacterial family with distinct sporulation behavior and unique specialized metabolism.</title>
        <authorList>
            <person name="Garcia R."/>
            <person name="Popoff A."/>
            <person name="Bader C.D."/>
            <person name="Loehr J."/>
            <person name="Walesch S."/>
            <person name="Walt C."/>
            <person name="Boldt J."/>
            <person name="Bunk B."/>
            <person name="Haeckl F.J.F.P.J."/>
            <person name="Gunesch A.P."/>
            <person name="Birkelbach J."/>
            <person name="Nuebel U."/>
            <person name="Pietschmann T."/>
            <person name="Bach T."/>
            <person name="Mueller R."/>
        </authorList>
    </citation>
    <scope>NUCLEOTIDE SEQUENCE [LARGE SCALE GENOMIC DNA]</scope>
    <source>
        <strain evidence="2 3">MSr12523</strain>
    </source>
</reference>
<accession>A0ABZ2KRT1</accession>
<organism evidence="2 3">
    <name type="scientific">Pendulispora brunnea</name>
    <dbReference type="NCBI Taxonomy" id="2905690"/>
    <lineage>
        <taxon>Bacteria</taxon>
        <taxon>Pseudomonadati</taxon>
        <taxon>Myxococcota</taxon>
        <taxon>Myxococcia</taxon>
        <taxon>Myxococcales</taxon>
        <taxon>Sorangiineae</taxon>
        <taxon>Pendulisporaceae</taxon>
        <taxon>Pendulispora</taxon>
    </lineage>
</organism>
<sequence>MWSVSTDPLDFDEAIAWHRARAPLSKQAWDALTEAAQKKAFTVANVTQLDLVTQVWDAVDSALKQGLPFEDFKRSVGDGLERAWQGTVANPAARLEVIFRTNLQIAYGAGRYARATEPDVLAERPFWLFDAILDARTSEICEECDGTVRPADDAWWREHQPPLHHQCRSSFTTLTAEQAHELGGVSVAPKAKASSGFGLASPAHDWAPKEQGYPPELWAQFEAKHR</sequence>
<name>A0ABZ2KRT1_9BACT</name>
<proteinExistence type="predicted"/>
<evidence type="ECO:0000313" key="3">
    <source>
        <dbReference type="Proteomes" id="UP001379533"/>
    </source>
</evidence>
<dbReference type="Proteomes" id="UP001379533">
    <property type="component" value="Chromosome"/>
</dbReference>
<feature type="domain" description="Phage head morphogenesis" evidence="1">
    <location>
        <begin position="54"/>
        <end position="171"/>
    </location>
</feature>
<dbReference type="Pfam" id="PF04233">
    <property type="entry name" value="Phage_Mu_F"/>
    <property type="match status" value="1"/>
</dbReference>
<dbReference type="EMBL" id="CP089982">
    <property type="protein sequence ID" value="WXB00286.1"/>
    <property type="molecule type" value="Genomic_DNA"/>
</dbReference>
<keyword evidence="3" id="KW-1185">Reference proteome</keyword>
<dbReference type="RefSeq" id="WP_394850927.1">
    <property type="nucleotide sequence ID" value="NZ_CP089982.1"/>
</dbReference>
<evidence type="ECO:0000259" key="1">
    <source>
        <dbReference type="Pfam" id="PF04233"/>
    </source>
</evidence>